<dbReference type="SUPFAM" id="SSF51735">
    <property type="entry name" value="NAD(P)-binding Rossmann-fold domains"/>
    <property type="match status" value="1"/>
</dbReference>
<dbReference type="InterPro" id="IPR055170">
    <property type="entry name" value="GFO_IDH_MocA-like_dom"/>
</dbReference>
<dbReference type="Gene3D" id="3.30.360.10">
    <property type="entry name" value="Dihydrodipicolinate Reductase, domain 2"/>
    <property type="match status" value="1"/>
</dbReference>
<dbReference type="SUPFAM" id="SSF55347">
    <property type="entry name" value="Glyceraldehyde-3-phosphate dehydrogenase-like, C-terminal domain"/>
    <property type="match status" value="1"/>
</dbReference>
<name>A0A150SEX5_SORCE</name>
<protein>
    <submittedName>
        <fullName evidence="3">Oxidoreductase</fullName>
    </submittedName>
</protein>
<dbReference type="Proteomes" id="UP000075635">
    <property type="component" value="Unassembled WGS sequence"/>
</dbReference>
<reference evidence="3 4" key="1">
    <citation type="submission" date="2014-02" db="EMBL/GenBank/DDBJ databases">
        <title>The small core and large imbalanced accessory genome model reveals a collaborative survival strategy of Sorangium cellulosum strains in nature.</title>
        <authorList>
            <person name="Han K."/>
            <person name="Peng R."/>
            <person name="Blom J."/>
            <person name="Li Y.-Z."/>
        </authorList>
    </citation>
    <scope>NUCLEOTIDE SEQUENCE [LARGE SCALE GENOMIC DNA]</scope>
    <source>
        <strain evidence="3 4">So0011-07</strain>
    </source>
</reference>
<dbReference type="InterPro" id="IPR036291">
    <property type="entry name" value="NAD(P)-bd_dom_sf"/>
</dbReference>
<dbReference type="Pfam" id="PF22725">
    <property type="entry name" value="GFO_IDH_MocA_C3"/>
    <property type="match status" value="1"/>
</dbReference>
<evidence type="ECO:0000259" key="1">
    <source>
        <dbReference type="Pfam" id="PF01408"/>
    </source>
</evidence>
<dbReference type="EMBL" id="JEMB01001060">
    <property type="protein sequence ID" value="KYF91015.1"/>
    <property type="molecule type" value="Genomic_DNA"/>
</dbReference>
<feature type="domain" description="GFO/IDH/MocA-like oxidoreductase" evidence="2">
    <location>
        <begin position="151"/>
        <end position="283"/>
    </location>
</feature>
<evidence type="ECO:0000259" key="2">
    <source>
        <dbReference type="Pfam" id="PF22725"/>
    </source>
</evidence>
<accession>A0A150SEX5</accession>
<evidence type="ECO:0000313" key="4">
    <source>
        <dbReference type="Proteomes" id="UP000075635"/>
    </source>
</evidence>
<proteinExistence type="predicted"/>
<feature type="domain" description="Gfo/Idh/MocA-like oxidoreductase N-terminal" evidence="1">
    <location>
        <begin position="16"/>
        <end position="141"/>
    </location>
</feature>
<evidence type="ECO:0000313" key="3">
    <source>
        <dbReference type="EMBL" id="KYF91015.1"/>
    </source>
</evidence>
<dbReference type="InterPro" id="IPR051317">
    <property type="entry name" value="Gfo/Idh/MocA_oxidoreduct"/>
</dbReference>
<dbReference type="PANTHER" id="PTHR43708:SF3">
    <property type="entry name" value="OXIDOREDUCTASE"/>
    <property type="match status" value="1"/>
</dbReference>
<dbReference type="GO" id="GO:0000166">
    <property type="term" value="F:nucleotide binding"/>
    <property type="evidence" value="ECO:0007669"/>
    <property type="project" value="InterPro"/>
</dbReference>
<dbReference type="Gene3D" id="3.40.50.720">
    <property type="entry name" value="NAD(P)-binding Rossmann-like Domain"/>
    <property type="match status" value="1"/>
</dbReference>
<dbReference type="InterPro" id="IPR000683">
    <property type="entry name" value="Gfo/Idh/MocA-like_OxRdtase_N"/>
</dbReference>
<organism evidence="3 4">
    <name type="scientific">Sorangium cellulosum</name>
    <name type="common">Polyangium cellulosum</name>
    <dbReference type="NCBI Taxonomy" id="56"/>
    <lineage>
        <taxon>Bacteria</taxon>
        <taxon>Pseudomonadati</taxon>
        <taxon>Myxococcota</taxon>
        <taxon>Polyangia</taxon>
        <taxon>Polyangiales</taxon>
        <taxon>Polyangiaceae</taxon>
        <taxon>Sorangium</taxon>
    </lineage>
</organism>
<dbReference type="Pfam" id="PF01408">
    <property type="entry name" value="GFO_IDH_MocA"/>
    <property type="match status" value="1"/>
</dbReference>
<comment type="caution">
    <text evidence="3">The sequence shown here is derived from an EMBL/GenBank/DDBJ whole genome shotgun (WGS) entry which is preliminary data.</text>
</comment>
<gene>
    <name evidence="3" type="ORF">BE17_34390</name>
</gene>
<dbReference type="AlphaFoldDB" id="A0A150SEX5"/>
<dbReference type="PANTHER" id="PTHR43708">
    <property type="entry name" value="CONSERVED EXPRESSED OXIDOREDUCTASE (EUROFUNG)"/>
    <property type="match status" value="1"/>
</dbReference>
<sequence>MIHGTNLPEASKRRLRAGIVGGGEGAFIGSVHRIASELDGQAQVVAGAMSADPARAQRSADAWFLDRSYGSFERMAEEEARRADGIDFVIIATPNHMHFPVATAFLEAGIHVVCDKPMTFTLEESERLVEIVESKRLVFALTHNYTGYPAVRHARAMVQRGLIGSVRKVLVEYNQDWLMEPLERQGHKQAMWRTDPAKAGLSSCVGDIGTHGENLLEFITGLKIKSLCADFTSFVEGRQLEDDANILLRLENGGKGTLVCSQIACGEENNLNIRVYGSKGGLEWHQQEPNTLIFKPAGKPWERMRVGLGYMSDEAKQSTRTPSGHPEGYLEAFANIYRRAISDIRRVKGGLPMEGGYPSVHDGLRGVRFVAKTVESARAGAVWVDL</sequence>